<evidence type="ECO:0000256" key="3">
    <source>
        <dbReference type="ARBA" id="ARBA00022741"/>
    </source>
</evidence>
<dbReference type="InterPro" id="IPR000120">
    <property type="entry name" value="Amidase"/>
</dbReference>
<dbReference type="EC" id="6.3.5.7" evidence="7"/>
<evidence type="ECO:0000256" key="5">
    <source>
        <dbReference type="ARBA" id="ARBA00022917"/>
    </source>
</evidence>
<dbReference type="GO" id="GO:0005524">
    <property type="term" value="F:ATP binding"/>
    <property type="evidence" value="ECO:0007669"/>
    <property type="project" value="UniProtKB-KW"/>
</dbReference>
<dbReference type="InterPro" id="IPR036928">
    <property type="entry name" value="AS_sf"/>
</dbReference>
<dbReference type="InterPro" id="IPR004412">
    <property type="entry name" value="GatA"/>
</dbReference>
<dbReference type="AlphaFoldDB" id="A0A2H0RJH4"/>
<reference evidence="9 10" key="1">
    <citation type="submission" date="2017-09" db="EMBL/GenBank/DDBJ databases">
        <title>Depth-based differentiation of microbial function through sediment-hosted aquifers and enrichment of novel symbionts in the deep terrestrial subsurface.</title>
        <authorList>
            <person name="Probst A.J."/>
            <person name="Ladd B."/>
            <person name="Jarett J.K."/>
            <person name="Geller-Mcgrath D.E."/>
            <person name="Sieber C.M."/>
            <person name="Emerson J.B."/>
            <person name="Anantharaman K."/>
            <person name="Thomas B.C."/>
            <person name="Malmstrom R."/>
            <person name="Stieglmeier M."/>
            <person name="Klingl A."/>
            <person name="Woyke T."/>
            <person name="Ryan C.M."/>
            <person name="Banfield J.F."/>
        </authorList>
    </citation>
    <scope>NUCLEOTIDE SEQUENCE [LARGE SCALE GENOMIC DNA]</scope>
    <source>
        <strain evidence="9">CG10_big_fil_rev_8_21_14_0_10_45_14</strain>
    </source>
</reference>
<dbReference type="InterPro" id="IPR020556">
    <property type="entry name" value="Amidase_CS"/>
</dbReference>
<feature type="active site" description="Charge relay system" evidence="7">
    <location>
        <position position="153"/>
    </location>
</feature>
<feature type="active site" description="Acyl-ester intermediate" evidence="7">
    <location>
        <position position="177"/>
    </location>
</feature>
<comment type="catalytic activity">
    <reaction evidence="6 7">
        <text>L-glutamyl-tRNA(Gln) + L-glutamine + ATP + H2O = L-glutaminyl-tRNA(Gln) + L-glutamate + ADP + phosphate + H(+)</text>
        <dbReference type="Rhea" id="RHEA:17521"/>
        <dbReference type="Rhea" id="RHEA-COMP:9681"/>
        <dbReference type="Rhea" id="RHEA-COMP:9684"/>
        <dbReference type="ChEBI" id="CHEBI:15377"/>
        <dbReference type="ChEBI" id="CHEBI:15378"/>
        <dbReference type="ChEBI" id="CHEBI:29985"/>
        <dbReference type="ChEBI" id="CHEBI:30616"/>
        <dbReference type="ChEBI" id="CHEBI:43474"/>
        <dbReference type="ChEBI" id="CHEBI:58359"/>
        <dbReference type="ChEBI" id="CHEBI:78520"/>
        <dbReference type="ChEBI" id="CHEBI:78521"/>
        <dbReference type="ChEBI" id="CHEBI:456216"/>
        <dbReference type="EC" id="6.3.5.7"/>
    </reaction>
</comment>
<evidence type="ECO:0000259" key="8">
    <source>
        <dbReference type="Pfam" id="PF01425"/>
    </source>
</evidence>
<comment type="similarity">
    <text evidence="1 7">Belongs to the amidase family. GatA subfamily.</text>
</comment>
<evidence type="ECO:0000313" key="9">
    <source>
        <dbReference type="EMBL" id="PIR46617.1"/>
    </source>
</evidence>
<evidence type="ECO:0000256" key="6">
    <source>
        <dbReference type="ARBA" id="ARBA00047407"/>
    </source>
</evidence>
<evidence type="ECO:0000313" key="10">
    <source>
        <dbReference type="Proteomes" id="UP000230833"/>
    </source>
</evidence>
<keyword evidence="5 7" id="KW-0648">Protein biosynthesis</keyword>
<dbReference type="PROSITE" id="PS00571">
    <property type="entry name" value="AMIDASES"/>
    <property type="match status" value="1"/>
</dbReference>
<comment type="function">
    <text evidence="7">Allows the formation of correctly charged Gln-tRNA(Gln) through the transamidation of misacylated Glu-tRNA(Gln) in organisms which lack glutaminyl-tRNA synthetase. The reaction takes place in the presence of glutamine and ATP through an activated gamma-phospho-Glu-tRNA(Gln).</text>
</comment>
<evidence type="ECO:0000256" key="1">
    <source>
        <dbReference type="ARBA" id="ARBA00008069"/>
    </source>
</evidence>
<evidence type="ECO:0000256" key="7">
    <source>
        <dbReference type="HAMAP-Rule" id="MF_00120"/>
    </source>
</evidence>
<dbReference type="GO" id="GO:0016740">
    <property type="term" value="F:transferase activity"/>
    <property type="evidence" value="ECO:0007669"/>
    <property type="project" value="UniProtKB-KW"/>
</dbReference>
<keyword evidence="3 7" id="KW-0547">Nucleotide-binding</keyword>
<gene>
    <name evidence="7" type="primary">gatA</name>
    <name evidence="9" type="ORF">COV07_03310</name>
</gene>
<protein>
    <recommendedName>
        <fullName evidence="7">Glutamyl-tRNA(Gln) amidotransferase subunit A</fullName>
        <shortName evidence="7">Glu-ADT subunit A</shortName>
        <ecNumber evidence="7">6.3.5.7</ecNumber>
    </recommendedName>
</protein>
<feature type="active site" description="Charge relay system" evidence="7">
    <location>
        <position position="78"/>
    </location>
</feature>
<dbReference type="Pfam" id="PF01425">
    <property type="entry name" value="Amidase"/>
    <property type="match status" value="1"/>
</dbReference>
<organism evidence="9 10">
    <name type="scientific">Candidatus Vogelbacteria bacterium CG10_big_fil_rev_8_21_14_0_10_45_14</name>
    <dbReference type="NCBI Taxonomy" id="1975042"/>
    <lineage>
        <taxon>Bacteria</taxon>
        <taxon>Candidatus Vogeliibacteriota</taxon>
    </lineage>
</organism>
<sequence>MSDITKLTLIETVSVLSSREVSAFDVATAYLEEIETHERGILAYREVYSDVLDQAKEADGKIKGGESGKLLGIPIAVKDNILVKGRHAGAGSKILEGYRASYDATAVSLLKKEGAIFLGRTNQDEFAMGSSTENSAYQITHNPVDLDRVPGGSSGGSAAAVAANMAVAALGTDTGGSVRQPAAFCGIVGFKPTYGTISRYGMMAMAASLNQVGTLTKTVADAELLFDVLKTEDLTKDSNSVPLGKRVCQTRHGDGKKLGVPRDFLKEGVSEVVREKFEATLNDLARKGYEIIDIELPNLHYILPVYYILMPAEISTDLARFDGMRYGLSVAGENVMDVYKKSRGVGFGSEPRRRILLGTYVLSAGYYNAYYDKACQVRELVRSDFVRAYKDVDAIITPTTPEPAFKIGDKVEDPLSMYLQDIFTVSANVAGIPAISVPCGTASVDGKDLPIGFQIMRPWFGEDDLFRIAKDVTGEK</sequence>
<dbReference type="HAMAP" id="MF_00120">
    <property type="entry name" value="GatA"/>
    <property type="match status" value="1"/>
</dbReference>
<dbReference type="GO" id="GO:0006412">
    <property type="term" value="P:translation"/>
    <property type="evidence" value="ECO:0007669"/>
    <property type="project" value="UniProtKB-UniRule"/>
</dbReference>
<dbReference type="NCBIfam" id="TIGR00132">
    <property type="entry name" value="gatA"/>
    <property type="match status" value="1"/>
</dbReference>
<keyword evidence="9" id="KW-0808">Transferase</keyword>
<dbReference type="PANTHER" id="PTHR11895">
    <property type="entry name" value="TRANSAMIDASE"/>
    <property type="match status" value="1"/>
</dbReference>
<dbReference type="InterPro" id="IPR023631">
    <property type="entry name" value="Amidase_dom"/>
</dbReference>
<evidence type="ECO:0000256" key="2">
    <source>
        <dbReference type="ARBA" id="ARBA00022598"/>
    </source>
</evidence>
<dbReference type="EMBL" id="PCYL01000034">
    <property type="protein sequence ID" value="PIR46617.1"/>
    <property type="molecule type" value="Genomic_DNA"/>
</dbReference>
<accession>A0A2H0RJH4</accession>
<dbReference type="GO" id="GO:0050567">
    <property type="term" value="F:glutaminyl-tRNA synthase (glutamine-hydrolyzing) activity"/>
    <property type="evidence" value="ECO:0007669"/>
    <property type="project" value="UniProtKB-UniRule"/>
</dbReference>
<feature type="domain" description="Amidase" evidence="8">
    <location>
        <begin position="26"/>
        <end position="464"/>
    </location>
</feature>
<dbReference type="SUPFAM" id="SSF75304">
    <property type="entry name" value="Amidase signature (AS) enzymes"/>
    <property type="match status" value="1"/>
</dbReference>
<comment type="caution">
    <text evidence="9">The sequence shown here is derived from an EMBL/GenBank/DDBJ whole genome shotgun (WGS) entry which is preliminary data.</text>
</comment>
<dbReference type="Gene3D" id="3.90.1300.10">
    <property type="entry name" value="Amidase signature (AS) domain"/>
    <property type="match status" value="1"/>
</dbReference>
<keyword evidence="2 7" id="KW-0436">Ligase</keyword>
<keyword evidence="4 7" id="KW-0067">ATP-binding</keyword>
<evidence type="ECO:0000256" key="4">
    <source>
        <dbReference type="ARBA" id="ARBA00022840"/>
    </source>
</evidence>
<dbReference type="Proteomes" id="UP000230833">
    <property type="component" value="Unassembled WGS sequence"/>
</dbReference>
<name>A0A2H0RJH4_9BACT</name>
<dbReference type="PANTHER" id="PTHR11895:SF151">
    <property type="entry name" value="GLUTAMYL-TRNA(GLN) AMIDOTRANSFERASE SUBUNIT A"/>
    <property type="match status" value="1"/>
</dbReference>
<comment type="subunit">
    <text evidence="7">Heterotrimer of A, B and C subunits.</text>
</comment>
<dbReference type="GO" id="GO:0030956">
    <property type="term" value="C:glutamyl-tRNA(Gln) amidotransferase complex"/>
    <property type="evidence" value="ECO:0007669"/>
    <property type="project" value="InterPro"/>
</dbReference>
<proteinExistence type="inferred from homology"/>